<protein>
    <submittedName>
        <fullName evidence="1">Anti-sigma factor</fullName>
    </submittedName>
</protein>
<organism evidence="1 2">
    <name type="scientific">Serratia oryzae</name>
    <dbReference type="NCBI Taxonomy" id="2034155"/>
    <lineage>
        <taxon>Bacteria</taxon>
        <taxon>Pseudomonadati</taxon>
        <taxon>Pseudomonadota</taxon>
        <taxon>Gammaproteobacteria</taxon>
        <taxon>Enterobacterales</taxon>
        <taxon>Yersiniaceae</taxon>
        <taxon>Serratia</taxon>
    </lineage>
</organism>
<keyword evidence="2" id="KW-1185">Reference proteome</keyword>
<dbReference type="EMBL" id="MOXD01000004">
    <property type="protein sequence ID" value="OMQ23526.1"/>
    <property type="molecule type" value="Genomic_DNA"/>
</dbReference>
<accession>A0A1S8CJI8</accession>
<evidence type="ECO:0000313" key="1">
    <source>
        <dbReference type="EMBL" id="OMQ23526.1"/>
    </source>
</evidence>
<dbReference type="OrthoDB" id="7006010at2"/>
<dbReference type="Proteomes" id="UP000216021">
    <property type="component" value="Unassembled WGS sequence"/>
</dbReference>
<name>A0A1S8CJI8_9GAMM</name>
<comment type="caution">
    <text evidence="1">The sequence shown here is derived from an EMBL/GenBank/DDBJ whole genome shotgun (WGS) entry which is preliminary data.</text>
</comment>
<gene>
    <name evidence="1" type="ORF">BMI79_08370</name>
</gene>
<dbReference type="RefSeq" id="WP_076941733.1">
    <property type="nucleotide sequence ID" value="NZ_MOXD01000004.1"/>
</dbReference>
<sequence>MSAHHDVDELLVAYLDDQLERSQRHDLEQRLTRDPELAARLAFLAGSNLPFKTAFQPLLDEAPVQRLQAGLQTLLRPAPPRITRRRLMAAAIGFLALGVAGDRLFLQLNQPEENWRSLVAQYMALYTPETLAGNPPSPQELAAQLQYAGEQLSITLLPQQLVLTGATLKNARILAYDGKRIAQLTYIDGQYGPLALCIIQQPGEASAESERRMGMNLVYWSDNSHSFMLIGHNPPQQMNALATQLRQALAS</sequence>
<dbReference type="STRING" id="2034155.BMI79_08370"/>
<reference evidence="1 2" key="1">
    <citation type="submission" date="2016-11" db="EMBL/GenBank/DDBJ databases">
        <title>Rahnella oryzae sp. nov., isolated from rice root.</title>
        <authorList>
            <person name="Zhang X.-X."/>
            <person name="Zhang J."/>
        </authorList>
    </citation>
    <scope>NUCLEOTIDE SEQUENCE [LARGE SCALE GENOMIC DNA]</scope>
    <source>
        <strain evidence="1 2">J11-6</strain>
    </source>
</reference>
<dbReference type="AlphaFoldDB" id="A0A1S8CJI8"/>
<proteinExistence type="predicted"/>
<evidence type="ECO:0000313" key="2">
    <source>
        <dbReference type="Proteomes" id="UP000216021"/>
    </source>
</evidence>